<keyword evidence="4" id="KW-0067">ATP-binding</keyword>
<evidence type="ECO:0000313" key="7">
    <source>
        <dbReference type="EMBL" id="RIH91670.1"/>
    </source>
</evidence>
<dbReference type="PANTHER" id="PTHR41299">
    <property type="entry name" value="THIAMINE PYROPHOSPHOKINASE"/>
    <property type="match status" value="1"/>
</dbReference>
<dbReference type="RefSeq" id="WP_119357872.1">
    <property type="nucleotide sequence ID" value="NZ_BJXM01000003.1"/>
</dbReference>
<dbReference type="GO" id="GO:0005524">
    <property type="term" value="F:ATP binding"/>
    <property type="evidence" value="ECO:0007669"/>
    <property type="project" value="UniProtKB-KW"/>
</dbReference>
<dbReference type="InterPro" id="IPR053149">
    <property type="entry name" value="TPK"/>
</dbReference>
<dbReference type="NCBIfam" id="TIGR01378">
    <property type="entry name" value="thi_PPkinase"/>
    <property type="match status" value="1"/>
</dbReference>
<evidence type="ECO:0000313" key="8">
    <source>
        <dbReference type="Proteomes" id="UP000266178"/>
    </source>
</evidence>
<dbReference type="InterPro" id="IPR007373">
    <property type="entry name" value="Thiamin_PyroPKinase_B1-bd"/>
</dbReference>
<dbReference type="InterPro" id="IPR036371">
    <property type="entry name" value="TPK_B1-bd_sf"/>
</dbReference>
<dbReference type="Pfam" id="PF04265">
    <property type="entry name" value="TPK_B1_binding"/>
    <property type="match status" value="1"/>
</dbReference>
<sequence>MSRFTLLLGGGLSPTSRLRAQITGSRCIAADGGMIHAAPLGLVPELWVGDFDSAGEELLRTYPQVPRESHPRAKDQTDGELAVGAALRRGASALVLVGATGGQTDHALGNLLLSLNLAQEGIPTLLTTGLEEAYPLLPGHRVLDLPPGSRFSLIPLTDLEGVSIRGARWPLDEAQVPLGHTLTLSNQVIGDLEIGLRSGKGLILAYPYQPAT</sequence>
<evidence type="ECO:0000259" key="6">
    <source>
        <dbReference type="SMART" id="SM00983"/>
    </source>
</evidence>
<dbReference type="PANTHER" id="PTHR41299:SF1">
    <property type="entry name" value="THIAMINE PYROPHOSPHOKINASE"/>
    <property type="match status" value="1"/>
</dbReference>
<comment type="caution">
    <text evidence="7">The sequence shown here is derived from an EMBL/GenBank/DDBJ whole genome shotgun (WGS) entry which is preliminary data.</text>
</comment>
<evidence type="ECO:0000256" key="1">
    <source>
        <dbReference type="ARBA" id="ARBA00022679"/>
    </source>
</evidence>
<protein>
    <recommendedName>
        <fullName evidence="5">Thiamine diphosphokinase</fullName>
        <ecNumber evidence="5">2.7.6.2</ecNumber>
    </recommendedName>
</protein>
<dbReference type="SUPFAM" id="SSF63862">
    <property type="entry name" value="Thiamin pyrophosphokinase, substrate-binding domain"/>
    <property type="match status" value="1"/>
</dbReference>
<dbReference type="InterPro" id="IPR006282">
    <property type="entry name" value="Thi_PPkinase"/>
</dbReference>
<organism evidence="7 8">
    <name type="scientific">Meiothermus granaticius NBRC 107808</name>
    <dbReference type="NCBI Taxonomy" id="1227551"/>
    <lineage>
        <taxon>Bacteria</taxon>
        <taxon>Thermotogati</taxon>
        <taxon>Deinococcota</taxon>
        <taxon>Deinococci</taxon>
        <taxon>Thermales</taxon>
        <taxon>Thermaceae</taxon>
        <taxon>Meiothermus</taxon>
    </lineage>
</organism>
<evidence type="ECO:0000256" key="3">
    <source>
        <dbReference type="ARBA" id="ARBA00022777"/>
    </source>
</evidence>
<dbReference type="Pfam" id="PF04263">
    <property type="entry name" value="TPK_catalytic"/>
    <property type="match status" value="1"/>
</dbReference>
<keyword evidence="3 7" id="KW-0418">Kinase</keyword>
<evidence type="ECO:0000256" key="5">
    <source>
        <dbReference type="NCBIfam" id="TIGR01378"/>
    </source>
</evidence>
<dbReference type="Gene3D" id="3.40.50.10240">
    <property type="entry name" value="Thiamin pyrophosphokinase, catalytic domain"/>
    <property type="match status" value="1"/>
</dbReference>
<dbReference type="GO" id="GO:0009229">
    <property type="term" value="P:thiamine diphosphate biosynthetic process"/>
    <property type="evidence" value="ECO:0007669"/>
    <property type="project" value="InterPro"/>
</dbReference>
<dbReference type="AlphaFoldDB" id="A0A399F6F1"/>
<dbReference type="OrthoDB" id="9804377at2"/>
<evidence type="ECO:0000256" key="2">
    <source>
        <dbReference type="ARBA" id="ARBA00022741"/>
    </source>
</evidence>
<dbReference type="CDD" id="cd07995">
    <property type="entry name" value="TPK"/>
    <property type="match status" value="1"/>
</dbReference>
<keyword evidence="1 7" id="KW-0808">Transferase</keyword>
<dbReference type="Proteomes" id="UP000266178">
    <property type="component" value="Unassembled WGS sequence"/>
</dbReference>
<dbReference type="GO" id="GO:0004788">
    <property type="term" value="F:thiamine diphosphokinase activity"/>
    <property type="evidence" value="ECO:0007669"/>
    <property type="project" value="UniProtKB-UniRule"/>
</dbReference>
<dbReference type="GO" id="GO:0006772">
    <property type="term" value="P:thiamine metabolic process"/>
    <property type="evidence" value="ECO:0007669"/>
    <property type="project" value="UniProtKB-UniRule"/>
</dbReference>
<keyword evidence="8" id="KW-1185">Reference proteome</keyword>
<gene>
    <name evidence="7" type="primary">thiN</name>
    <name evidence="7" type="ORF">Mgrana_02411</name>
</gene>
<dbReference type="GO" id="GO:0030975">
    <property type="term" value="F:thiamine binding"/>
    <property type="evidence" value="ECO:0007669"/>
    <property type="project" value="InterPro"/>
</dbReference>
<name>A0A399F6F1_9DEIN</name>
<dbReference type="EMBL" id="QWLB01000035">
    <property type="protein sequence ID" value="RIH91670.1"/>
    <property type="molecule type" value="Genomic_DNA"/>
</dbReference>
<reference evidence="7 8" key="1">
    <citation type="submission" date="2018-08" db="EMBL/GenBank/DDBJ databases">
        <title>Meiothermus granaticius genome AF-68 sequencing project.</title>
        <authorList>
            <person name="Da Costa M.S."/>
            <person name="Albuquerque L."/>
            <person name="Raposo P."/>
            <person name="Froufe H.J.C."/>
            <person name="Barroso C.S."/>
            <person name="Egas C."/>
        </authorList>
    </citation>
    <scope>NUCLEOTIDE SEQUENCE [LARGE SCALE GENOMIC DNA]</scope>
    <source>
        <strain evidence="7 8">AF-68</strain>
    </source>
</reference>
<dbReference type="SUPFAM" id="SSF63999">
    <property type="entry name" value="Thiamin pyrophosphokinase, catalytic domain"/>
    <property type="match status" value="1"/>
</dbReference>
<dbReference type="EC" id="2.7.6.2" evidence="5"/>
<dbReference type="InterPro" id="IPR036759">
    <property type="entry name" value="TPK_catalytic_sf"/>
</dbReference>
<keyword evidence="2" id="KW-0547">Nucleotide-binding</keyword>
<evidence type="ECO:0000256" key="4">
    <source>
        <dbReference type="ARBA" id="ARBA00022840"/>
    </source>
</evidence>
<dbReference type="SMART" id="SM00983">
    <property type="entry name" value="TPK_B1_binding"/>
    <property type="match status" value="1"/>
</dbReference>
<dbReference type="InterPro" id="IPR007371">
    <property type="entry name" value="TPK_catalytic"/>
</dbReference>
<dbReference type="GO" id="GO:0016301">
    <property type="term" value="F:kinase activity"/>
    <property type="evidence" value="ECO:0007669"/>
    <property type="project" value="UniProtKB-KW"/>
</dbReference>
<accession>A0A399F6F1</accession>
<proteinExistence type="predicted"/>
<feature type="domain" description="Thiamin pyrophosphokinase thiamin-binding" evidence="6">
    <location>
        <begin position="139"/>
        <end position="202"/>
    </location>
</feature>